<evidence type="ECO:0000313" key="4">
    <source>
        <dbReference type="Proteomes" id="UP000244168"/>
    </source>
</evidence>
<dbReference type="EMBL" id="QAOQ01000001">
    <property type="protein sequence ID" value="PTR01615.1"/>
    <property type="molecule type" value="Genomic_DNA"/>
</dbReference>
<protein>
    <submittedName>
        <fullName evidence="3">NAD(P)-dependent dehydrogenase (Short-subunit alcohol dehydrogenase family)</fullName>
    </submittedName>
</protein>
<reference evidence="3 4" key="1">
    <citation type="submission" date="2018-04" db="EMBL/GenBank/DDBJ databases">
        <title>Genomic Encyclopedia of Archaeal and Bacterial Type Strains, Phase II (KMG-II): from individual species to whole genera.</title>
        <authorList>
            <person name="Goeker M."/>
        </authorList>
    </citation>
    <scope>NUCLEOTIDE SEQUENCE [LARGE SCALE GENOMIC DNA]</scope>
    <source>
        <strain evidence="3 4">DSM 26809</strain>
    </source>
</reference>
<organism evidence="3 4">
    <name type="scientific">Mucilaginibacter yixingensis</name>
    <dbReference type="NCBI Taxonomy" id="1295612"/>
    <lineage>
        <taxon>Bacteria</taxon>
        <taxon>Pseudomonadati</taxon>
        <taxon>Bacteroidota</taxon>
        <taxon>Sphingobacteriia</taxon>
        <taxon>Sphingobacteriales</taxon>
        <taxon>Sphingobacteriaceae</taxon>
        <taxon>Mucilaginibacter</taxon>
    </lineage>
</organism>
<proteinExistence type="inferred from homology"/>
<dbReference type="PANTHER" id="PTHR43477:SF1">
    <property type="entry name" value="DIHYDROANTICAPSIN 7-DEHYDROGENASE"/>
    <property type="match status" value="1"/>
</dbReference>
<dbReference type="InterPro" id="IPR036291">
    <property type="entry name" value="NAD(P)-bd_dom_sf"/>
</dbReference>
<keyword evidence="4" id="KW-1185">Reference proteome</keyword>
<evidence type="ECO:0000256" key="1">
    <source>
        <dbReference type="ARBA" id="ARBA00006484"/>
    </source>
</evidence>
<dbReference type="InterPro" id="IPR002347">
    <property type="entry name" value="SDR_fam"/>
</dbReference>
<sequence>MEKQTNTSSSLAGKKVILLGGSSGFGLATAHAAAAEGAQVIIVSNNQERINKALQQLPASVQGQAVDLSKEDNIKAFFEQTGNFDHLVYTAGENLTLNYLSDTDIEKARGFFNLRFWGALAAAKYASPYINAGGSINLVSGTASMRPGKGWSLGSAICGAMEGFVRALAVELAPIRVNSLVPGMIRTEMWNSFTEAERAQIFQTAGETSLVKLVGGAEDVALGFIYLMKQRFVTGQNLVIDGGAVLA</sequence>
<evidence type="ECO:0000256" key="2">
    <source>
        <dbReference type="ARBA" id="ARBA00023002"/>
    </source>
</evidence>
<dbReference type="GO" id="GO:0016491">
    <property type="term" value="F:oxidoreductase activity"/>
    <property type="evidence" value="ECO:0007669"/>
    <property type="project" value="UniProtKB-KW"/>
</dbReference>
<dbReference type="AlphaFoldDB" id="A0A2T5JGR3"/>
<dbReference type="OrthoDB" id="9806974at2"/>
<evidence type="ECO:0000313" key="3">
    <source>
        <dbReference type="EMBL" id="PTR01615.1"/>
    </source>
</evidence>
<dbReference type="RefSeq" id="WP_107826989.1">
    <property type="nucleotide sequence ID" value="NZ_CP160205.1"/>
</dbReference>
<name>A0A2T5JGR3_9SPHI</name>
<dbReference type="PANTHER" id="PTHR43477">
    <property type="entry name" value="DIHYDROANTICAPSIN 7-DEHYDROGENASE"/>
    <property type="match status" value="1"/>
</dbReference>
<comment type="caution">
    <text evidence="3">The sequence shown here is derived from an EMBL/GenBank/DDBJ whole genome shotgun (WGS) entry which is preliminary data.</text>
</comment>
<gene>
    <name evidence="3" type="ORF">C8P68_101852</name>
</gene>
<dbReference type="Pfam" id="PF13561">
    <property type="entry name" value="adh_short_C2"/>
    <property type="match status" value="1"/>
</dbReference>
<dbReference type="PRINTS" id="PR00081">
    <property type="entry name" value="GDHRDH"/>
</dbReference>
<dbReference type="Gene3D" id="3.40.50.720">
    <property type="entry name" value="NAD(P)-binding Rossmann-like Domain"/>
    <property type="match status" value="1"/>
</dbReference>
<dbReference type="Proteomes" id="UP000244168">
    <property type="component" value="Unassembled WGS sequence"/>
</dbReference>
<dbReference type="SUPFAM" id="SSF51735">
    <property type="entry name" value="NAD(P)-binding Rossmann-fold domains"/>
    <property type="match status" value="1"/>
</dbReference>
<comment type="similarity">
    <text evidence="1">Belongs to the short-chain dehydrogenases/reductases (SDR) family.</text>
</comment>
<keyword evidence="2" id="KW-0560">Oxidoreductase</keyword>
<dbReference type="InterPro" id="IPR051122">
    <property type="entry name" value="SDR_DHRS6-like"/>
</dbReference>
<accession>A0A2T5JGR3</accession>